<dbReference type="Proteomes" id="UP001301769">
    <property type="component" value="Unassembled WGS sequence"/>
</dbReference>
<reference evidence="2" key="1">
    <citation type="journal article" date="2023" name="Mol. Phylogenet. Evol.">
        <title>Genome-scale phylogeny and comparative genomics of the fungal order Sordariales.</title>
        <authorList>
            <person name="Hensen N."/>
            <person name="Bonometti L."/>
            <person name="Westerberg I."/>
            <person name="Brannstrom I.O."/>
            <person name="Guillou S."/>
            <person name="Cros-Aarteil S."/>
            <person name="Calhoun S."/>
            <person name="Haridas S."/>
            <person name="Kuo A."/>
            <person name="Mondo S."/>
            <person name="Pangilinan J."/>
            <person name="Riley R."/>
            <person name="LaButti K."/>
            <person name="Andreopoulos B."/>
            <person name="Lipzen A."/>
            <person name="Chen C."/>
            <person name="Yan M."/>
            <person name="Daum C."/>
            <person name="Ng V."/>
            <person name="Clum A."/>
            <person name="Steindorff A."/>
            <person name="Ohm R.A."/>
            <person name="Martin F."/>
            <person name="Silar P."/>
            <person name="Natvig D.O."/>
            <person name="Lalanne C."/>
            <person name="Gautier V."/>
            <person name="Ament-Velasquez S.L."/>
            <person name="Kruys A."/>
            <person name="Hutchinson M.I."/>
            <person name="Powell A.J."/>
            <person name="Barry K."/>
            <person name="Miller A.N."/>
            <person name="Grigoriev I.V."/>
            <person name="Debuchy R."/>
            <person name="Gladieux P."/>
            <person name="Hiltunen Thoren M."/>
            <person name="Johannesson H."/>
        </authorList>
    </citation>
    <scope>NUCLEOTIDE SEQUENCE</scope>
    <source>
        <strain evidence="2">PSN293</strain>
    </source>
</reference>
<evidence type="ECO:0000313" key="2">
    <source>
        <dbReference type="EMBL" id="KAK4214196.1"/>
    </source>
</evidence>
<keyword evidence="1" id="KW-0472">Membrane</keyword>
<keyword evidence="1" id="KW-0812">Transmembrane</keyword>
<evidence type="ECO:0000256" key="1">
    <source>
        <dbReference type="SAM" id="Phobius"/>
    </source>
</evidence>
<keyword evidence="1" id="KW-1133">Transmembrane helix</keyword>
<dbReference type="EMBL" id="MU858097">
    <property type="protein sequence ID" value="KAK4214196.1"/>
    <property type="molecule type" value="Genomic_DNA"/>
</dbReference>
<dbReference type="AlphaFoldDB" id="A0AAN6Y8M9"/>
<comment type="caution">
    <text evidence="2">The sequence shown here is derived from an EMBL/GenBank/DDBJ whole genome shotgun (WGS) entry which is preliminary data.</text>
</comment>
<organism evidence="2 3">
    <name type="scientific">Rhypophila decipiens</name>
    <dbReference type="NCBI Taxonomy" id="261697"/>
    <lineage>
        <taxon>Eukaryota</taxon>
        <taxon>Fungi</taxon>
        <taxon>Dikarya</taxon>
        <taxon>Ascomycota</taxon>
        <taxon>Pezizomycotina</taxon>
        <taxon>Sordariomycetes</taxon>
        <taxon>Sordariomycetidae</taxon>
        <taxon>Sordariales</taxon>
        <taxon>Naviculisporaceae</taxon>
        <taxon>Rhypophila</taxon>
    </lineage>
</organism>
<proteinExistence type="predicted"/>
<gene>
    <name evidence="2" type="ORF">QBC37DRAFT_157921</name>
</gene>
<name>A0AAN6Y8M9_9PEZI</name>
<accession>A0AAN6Y8M9</accession>
<protein>
    <submittedName>
        <fullName evidence="2">Uncharacterized protein</fullName>
    </submittedName>
</protein>
<feature type="transmembrane region" description="Helical" evidence="1">
    <location>
        <begin position="83"/>
        <end position="101"/>
    </location>
</feature>
<evidence type="ECO:0000313" key="3">
    <source>
        <dbReference type="Proteomes" id="UP001301769"/>
    </source>
</evidence>
<sequence>MAKPLGMLAGSDWWFVEMRREKRERGLLKRWGCWGWLWPFEKLVQKAYTNAVIELGREHRHHLPHDGILGCDLRLRRRGKRPFFFSLCFLAFCLTVLASAIQQEQGSLPWNGRPFWRGIVRVMTSIRARVMMGGPGPFCVFYTTAARFGWLSPTRLIGQDADLWVSHCQPQSHWWVRGSGGHIAPVESRGSGQIDSSSPFWDRHSWFGDSTLRAQIPGVGQVACVFWKNCYHLRNCYARTKGIFSC</sequence>
<keyword evidence="3" id="KW-1185">Reference proteome</keyword>
<reference evidence="2" key="2">
    <citation type="submission" date="2023-05" db="EMBL/GenBank/DDBJ databases">
        <authorList>
            <consortium name="Lawrence Berkeley National Laboratory"/>
            <person name="Steindorff A."/>
            <person name="Hensen N."/>
            <person name="Bonometti L."/>
            <person name="Westerberg I."/>
            <person name="Brannstrom I.O."/>
            <person name="Guillou S."/>
            <person name="Cros-Aarteil S."/>
            <person name="Calhoun S."/>
            <person name="Haridas S."/>
            <person name="Kuo A."/>
            <person name="Mondo S."/>
            <person name="Pangilinan J."/>
            <person name="Riley R."/>
            <person name="Labutti K."/>
            <person name="Andreopoulos B."/>
            <person name="Lipzen A."/>
            <person name="Chen C."/>
            <person name="Yanf M."/>
            <person name="Daum C."/>
            <person name="Ng V."/>
            <person name="Clum A."/>
            <person name="Ohm R."/>
            <person name="Martin F."/>
            <person name="Silar P."/>
            <person name="Natvig D."/>
            <person name="Lalanne C."/>
            <person name="Gautier V."/>
            <person name="Ament-Velasquez S.L."/>
            <person name="Kruys A."/>
            <person name="Hutchinson M.I."/>
            <person name="Powell A.J."/>
            <person name="Barry K."/>
            <person name="Miller A.N."/>
            <person name="Grigoriev I.V."/>
            <person name="Debuchy R."/>
            <person name="Gladieux P."/>
            <person name="Thoren M.H."/>
            <person name="Johannesson H."/>
        </authorList>
    </citation>
    <scope>NUCLEOTIDE SEQUENCE</scope>
    <source>
        <strain evidence="2">PSN293</strain>
    </source>
</reference>